<comment type="caution">
    <text evidence="2">The sequence shown here is derived from an EMBL/GenBank/DDBJ whole genome shotgun (WGS) entry which is preliminary data.</text>
</comment>
<dbReference type="Proteomes" id="UP001331561">
    <property type="component" value="Unassembled WGS sequence"/>
</dbReference>
<feature type="chain" id="PRO_5046001512" evidence="1">
    <location>
        <begin position="18"/>
        <end position="157"/>
    </location>
</feature>
<protein>
    <submittedName>
        <fullName evidence="2">Uncharacterized protein</fullName>
    </submittedName>
</protein>
<keyword evidence="3" id="KW-1185">Reference proteome</keyword>
<organism evidence="2 3">
    <name type="scientific">Uliginosibacterium silvisoli</name>
    <dbReference type="NCBI Taxonomy" id="3114758"/>
    <lineage>
        <taxon>Bacteria</taxon>
        <taxon>Pseudomonadati</taxon>
        <taxon>Pseudomonadota</taxon>
        <taxon>Betaproteobacteria</taxon>
        <taxon>Rhodocyclales</taxon>
        <taxon>Zoogloeaceae</taxon>
        <taxon>Uliginosibacterium</taxon>
    </lineage>
</organism>
<name>A0ABU6JZA8_9RHOO</name>
<accession>A0ABU6JZA8</accession>
<evidence type="ECO:0000313" key="3">
    <source>
        <dbReference type="Proteomes" id="UP001331561"/>
    </source>
</evidence>
<gene>
    <name evidence="2" type="ORF">VVD49_00515</name>
</gene>
<sequence>MLKIVKLAFVAVLTVMAAGNPSVAAKQDPLLPLLSTDIPAVCGCSFVRYKSKGEMPLMHWASDGKQQAVVRTEGQRHVLELRQQKRMPERSGRPQPNDRLVLFVANGDWQIQMLGMAVSGCPAKTQCTASYQGKLLVQQNGGARTEIPVEGSCACPK</sequence>
<evidence type="ECO:0000256" key="1">
    <source>
        <dbReference type="SAM" id="SignalP"/>
    </source>
</evidence>
<evidence type="ECO:0000313" key="2">
    <source>
        <dbReference type="EMBL" id="MEC5384178.1"/>
    </source>
</evidence>
<feature type="signal peptide" evidence="1">
    <location>
        <begin position="1"/>
        <end position="17"/>
    </location>
</feature>
<proteinExistence type="predicted"/>
<reference evidence="2 3" key="1">
    <citation type="submission" date="2024-01" db="EMBL/GenBank/DDBJ databases">
        <title>Uliginosibacterium soil sp. nov.</title>
        <authorList>
            <person name="Lv Y."/>
        </authorList>
    </citation>
    <scope>NUCLEOTIDE SEQUENCE [LARGE SCALE GENOMIC DNA]</scope>
    <source>
        <strain evidence="2 3">H3</strain>
    </source>
</reference>
<dbReference type="EMBL" id="JAYXHS010000001">
    <property type="protein sequence ID" value="MEC5384178.1"/>
    <property type="molecule type" value="Genomic_DNA"/>
</dbReference>
<dbReference type="RefSeq" id="WP_327597161.1">
    <property type="nucleotide sequence ID" value="NZ_JAYXHS010000001.1"/>
</dbReference>
<keyword evidence="1" id="KW-0732">Signal</keyword>